<keyword evidence="7" id="KW-1185">Reference proteome</keyword>
<sequence length="315" mass="32168">MELVTINDVRAAASRIGGLTLRTPLLDSEPLSAEFGSRILAKPENLQHTGSFKVRGALNTLLDWRDRGILPAGVVSFSAGNHAAAVARAGEQLGVRAIVAMPTEPVASKVENVVRYGGEIVRTADLAGTCAALAAEHGYPALYPFDLPEVIAGQGTVGLEICADGPEPDLVLVPVGGGGLLSGVAVAVRALAPRARIVGVEPETSNAMSLAVRAGEIVPVPDPTATIADGLMAPFAGRHTLAHVRALVDEVVEVPDEAIGDAWRGVVESTKLLVEPSAALGLAALRTGVVRAPPGGVTVLVLSGGNTDLGRLAAQ</sequence>
<gene>
    <name evidence="6" type="ORF">FB471_1216</name>
</gene>
<name>A0A542DEL7_AMYCI</name>
<dbReference type="RefSeq" id="WP_141996344.1">
    <property type="nucleotide sequence ID" value="NZ_VFML01000001.1"/>
</dbReference>
<evidence type="ECO:0000256" key="3">
    <source>
        <dbReference type="ARBA" id="ARBA00022898"/>
    </source>
</evidence>
<comment type="cofactor">
    <cofactor evidence="1">
        <name>pyridoxal 5'-phosphate</name>
        <dbReference type="ChEBI" id="CHEBI:597326"/>
    </cofactor>
</comment>
<evidence type="ECO:0000256" key="2">
    <source>
        <dbReference type="ARBA" id="ARBA00010869"/>
    </source>
</evidence>
<evidence type="ECO:0000256" key="1">
    <source>
        <dbReference type="ARBA" id="ARBA00001933"/>
    </source>
</evidence>
<dbReference type="GO" id="GO:0006565">
    <property type="term" value="P:L-serine catabolic process"/>
    <property type="evidence" value="ECO:0007669"/>
    <property type="project" value="TreeGrafter"/>
</dbReference>
<dbReference type="GO" id="GO:0009097">
    <property type="term" value="P:isoleucine biosynthetic process"/>
    <property type="evidence" value="ECO:0007669"/>
    <property type="project" value="TreeGrafter"/>
</dbReference>
<evidence type="ECO:0000259" key="5">
    <source>
        <dbReference type="Pfam" id="PF00291"/>
    </source>
</evidence>
<keyword evidence="4" id="KW-0456">Lyase</keyword>
<dbReference type="PANTHER" id="PTHR48078:SF6">
    <property type="entry name" value="L-THREONINE DEHYDRATASE CATABOLIC TDCB"/>
    <property type="match status" value="1"/>
</dbReference>
<accession>A0A542DEL7</accession>
<reference evidence="6 7" key="1">
    <citation type="submission" date="2019-06" db="EMBL/GenBank/DDBJ databases">
        <title>Sequencing the genomes of 1000 actinobacteria strains.</title>
        <authorList>
            <person name="Klenk H.-P."/>
        </authorList>
    </citation>
    <scope>NUCLEOTIDE SEQUENCE [LARGE SCALE GENOMIC DNA]</scope>
    <source>
        <strain evidence="6 7">DSM 45679</strain>
    </source>
</reference>
<dbReference type="InterPro" id="IPR036052">
    <property type="entry name" value="TrpB-like_PALP_sf"/>
</dbReference>
<protein>
    <submittedName>
        <fullName evidence="6">Threonine dehydratase</fullName>
    </submittedName>
</protein>
<keyword evidence="3" id="KW-0663">Pyridoxal phosphate</keyword>
<proteinExistence type="inferred from homology"/>
<dbReference type="InterPro" id="IPR050147">
    <property type="entry name" value="Ser/Thr_Dehydratase"/>
</dbReference>
<dbReference type="GO" id="GO:0004794">
    <property type="term" value="F:threonine deaminase activity"/>
    <property type="evidence" value="ECO:0007669"/>
    <property type="project" value="TreeGrafter"/>
</dbReference>
<feature type="domain" description="Tryptophan synthase beta chain-like PALP" evidence="5">
    <location>
        <begin position="21"/>
        <end position="304"/>
    </location>
</feature>
<comment type="caution">
    <text evidence="6">The sequence shown here is derived from an EMBL/GenBank/DDBJ whole genome shotgun (WGS) entry which is preliminary data.</text>
</comment>
<dbReference type="Pfam" id="PF00291">
    <property type="entry name" value="PALP"/>
    <property type="match status" value="1"/>
</dbReference>
<dbReference type="Proteomes" id="UP000320876">
    <property type="component" value="Unassembled WGS sequence"/>
</dbReference>
<evidence type="ECO:0000256" key="4">
    <source>
        <dbReference type="ARBA" id="ARBA00023239"/>
    </source>
</evidence>
<organism evidence="6 7">
    <name type="scientific">Amycolatopsis cihanbeyliensis</name>
    <dbReference type="NCBI Taxonomy" id="1128664"/>
    <lineage>
        <taxon>Bacteria</taxon>
        <taxon>Bacillati</taxon>
        <taxon>Actinomycetota</taxon>
        <taxon>Actinomycetes</taxon>
        <taxon>Pseudonocardiales</taxon>
        <taxon>Pseudonocardiaceae</taxon>
        <taxon>Amycolatopsis</taxon>
    </lineage>
</organism>
<evidence type="ECO:0000313" key="7">
    <source>
        <dbReference type="Proteomes" id="UP000320876"/>
    </source>
</evidence>
<evidence type="ECO:0000313" key="6">
    <source>
        <dbReference type="EMBL" id="TQJ01528.1"/>
    </source>
</evidence>
<dbReference type="SUPFAM" id="SSF53686">
    <property type="entry name" value="Tryptophan synthase beta subunit-like PLP-dependent enzymes"/>
    <property type="match status" value="1"/>
</dbReference>
<dbReference type="Gene3D" id="3.40.50.1100">
    <property type="match status" value="2"/>
</dbReference>
<dbReference type="EMBL" id="VFML01000001">
    <property type="protein sequence ID" value="TQJ01528.1"/>
    <property type="molecule type" value="Genomic_DNA"/>
</dbReference>
<dbReference type="GO" id="GO:0006567">
    <property type="term" value="P:L-threonine catabolic process"/>
    <property type="evidence" value="ECO:0007669"/>
    <property type="project" value="TreeGrafter"/>
</dbReference>
<dbReference type="CDD" id="cd01562">
    <property type="entry name" value="Thr-dehyd"/>
    <property type="match status" value="1"/>
</dbReference>
<dbReference type="FunFam" id="3.40.50.1100:FF:000007">
    <property type="entry name" value="L-threonine dehydratase catabolic TdcB"/>
    <property type="match status" value="1"/>
</dbReference>
<dbReference type="PANTHER" id="PTHR48078">
    <property type="entry name" value="THREONINE DEHYDRATASE, MITOCHONDRIAL-RELATED"/>
    <property type="match status" value="1"/>
</dbReference>
<dbReference type="InterPro" id="IPR001926">
    <property type="entry name" value="TrpB-like_PALP"/>
</dbReference>
<dbReference type="AlphaFoldDB" id="A0A542DEL7"/>
<dbReference type="OrthoDB" id="4408011at2"/>
<comment type="similarity">
    <text evidence="2">Belongs to the serine/threonine dehydratase family.</text>
</comment>
<dbReference type="GO" id="GO:0003941">
    <property type="term" value="F:L-serine ammonia-lyase activity"/>
    <property type="evidence" value="ECO:0007669"/>
    <property type="project" value="TreeGrafter"/>
</dbReference>